<dbReference type="HOGENOM" id="CLU_000022_59_7_6"/>
<comment type="similarity">
    <text evidence="1">Belongs to the ATP-dependent AMP-binding enzyme family.</text>
</comment>
<dbReference type="InterPro" id="IPR025110">
    <property type="entry name" value="AMP-bd_C"/>
</dbReference>
<dbReference type="GO" id="GO:0031956">
    <property type="term" value="F:medium-chain fatty acid-CoA ligase activity"/>
    <property type="evidence" value="ECO:0007669"/>
    <property type="project" value="TreeGrafter"/>
</dbReference>
<comment type="caution">
    <text evidence="5">The sequence shown here is derived from an EMBL/GenBank/DDBJ whole genome shotgun (WGS) entry which is preliminary data.</text>
</comment>
<dbReference type="Proteomes" id="UP000029640">
    <property type="component" value="Unassembled WGS sequence"/>
</dbReference>
<dbReference type="Gene3D" id="3.30.300.30">
    <property type="match status" value="1"/>
</dbReference>
<dbReference type="PANTHER" id="PTHR43201">
    <property type="entry name" value="ACYL-COA SYNTHETASE"/>
    <property type="match status" value="1"/>
</dbReference>
<dbReference type="PANTHER" id="PTHR43201:SF5">
    <property type="entry name" value="MEDIUM-CHAIN ACYL-COA LIGASE ACSF2, MITOCHONDRIAL"/>
    <property type="match status" value="1"/>
</dbReference>
<evidence type="ECO:0000256" key="1">
    <source>
        <dbReference type="ARBA" id="ARBA00006432"/>
    </source>
</evidence>
<dbReference type="InterPro" id="IPR042099">
    <property type="entry name" value="ANL_N_sf"/>
</dbReference>
<dbReference type="STRING" id="1265313.HRUBRA_01993"/>
<sequence length="551" mass="58018">MKTSTAARIAAHRQAGHWADDTLHSLLAGLAGRAGDRPAVIDPPNSEALGAGPPRRLDFSMLDRESNGLARELAARGIGPGDALLVQLPNTHALVLLYVAASKLGAVLSPLAVQYGLHEIAGFASALSPRAFISQQVLGDRTLLDDGAAALPGIDAWPIDELLAGAAARDQTRGNWADDADAILTVCWTSGTTGTPKGVPRSHNMWSVQGRTTQTAGGYRPGEVLLAPFPFVNMAALGGFLFPMALLGCTVVLHHPLDPALYLAQLQDESVNFTIAPPALLNRLAQQPALWEQFDFSALRAVGSGSVPLSPAMIEAFEGRYGKPVVNFYGSNEGIALFATPETAPAAEQRAKLFPRLGVAGMPFTGYGAEVLQTRVIDPASGAPINEPGASGELCIAGPGVFDGYLGHDNRGLFSDDGFFRTGDLVEISGAPPLYYRIVGRCKDIINRGGMKLSPSELDTLLEGHPDLAEAAVCSYADPELGERICACLVLTDGASAPTIDALGTWLSERGLARFKAPERIELFDTLPRNPLGKVVRDELVAAVAARGDTL</sequence>
<dbReference type="InterPro" id="IPR045851">
    <property type="entry name" value="AMP-bd_C_sf"/>
</dbReference>
<protein>
    <submittedName>
        <fullName evidence="5">Long-chain-fatty-acid--CoA ligase</fullName>
        <ecNumber evidence="5">6.2.1.3</ecNumber>
    </submittedName>
</protein>
<dbReference type="GO" id="GO:0004467">
    <property type="term" value="F:long-chain fatty acid-CoA ligase activity"/>
    <property type="evidence" value="ECO:0007669"/>
    <property type="project" value="UniProtKB-EC"/>
</dbReference>
<dbReference type="AlphaFoldDB" id="A0A095WYC6"/>
<dbReference type="Pfam" id="PF13193">
    <property type="entry name" value="AMP-binding_C"/>
    <property type="match status" value="1"/>
</dbReference>
<dbReference type="Gene3D" id="3.40.50.12780">
    <property type="entry name" value="N-terminal domain of ligase-like"/>
    <property type="match status" value="1"/>
</dbReference>
<dbReference type="InterPro" id="IPR020845">
    <property type="entry name" value="AMP-binding_CS"/>
</dbReference>
<keyword evidence="2 5" id="KW-0436">Ligase</keyword>
<dbReference type="eggNOG" id="COG0318">
    <property type="taxonomic scope" value="Bacteria"/>
</dbReference>
<feature type="domain" description="AMP-dependent synthetase/ligase" evidence="3">
    <location>
        <begin position="33"/>
        <end position="406"/>
    </location>
</feature>
<dbReference type="Pfam" id="PF00501">
    <property type="entry name" value="AMP-binding"/>
    <property type="match status" value="1"/>
</dbReference>
<gene>
    <name evidence="5" type="ORF">HRUBRA_01993</name>
</gene>
<dbReference type="RefSeq" id="WP_035513604.1">
    <property type="nucleotide sequence ID" value="NZ_KN234745.1"/>
</dbReference>
<accession>A0A095WYC6</accession>
<evidence type="ECO:0000259" key="4">
    <source>
        <dbReference type="Pfam" id="PF13193"/>
    </source>
</evidence>
<evidence type="ECO:0000259" key="3">
    <source>
        <dbReference type="Pfam" id="PF00501"/>
    </source>
</evidence>
<name>A0A095WYC6_9GAMM</name>
<keyword evidence="6" id="KW-1185">Reference proteome</keyword>
<evidence type="ECO:0000313" key="6">
    <source>
        <dbReference type="Proteomes" id="UP000029640"/>
    </source>
</evidence>
<evidence type="ECO:0000313" key="5">
    <source>
        <dbReference type="EMBL" id="KGE03614.1"/>
    </source>
</evidence>
<evidence type="ECO:0000256" key="2">
    <source>
        <dbReference type="ARBA" id="ARBA00022598"/>
    </source>
</evidence>
<dbReference type="CDD" id="cd04433">
    <property type="entry name" value="AFD_class_I"/>
    <property type="match status" value="1"/>
</dbReference>
<feature type="domain" description="AMP-binding enzyme C-terminal" evidence="4">
    <location>
        <begin position="457"/>
        <end position="534"/>
    </location>
</feature>
<reference evidence="5 6" key="1">
    <citation type="journal article" date="2014" name="Genome Announc.">
        <title>Genome Sequence of Gammaproteobacterial Pseudohaliea rubra Type Strain DSM 19751, Isolated from Coastal Seawater of the Mediterranean Sea.</title>
        <authorList>
            <person name="Spring S."/>
            <person name="Fiebig A."/>
            <person name="Riedel T."/>
            <person name="Goker M."/>
            <person name="Klenk H.P."/>
        </authorList>
    </citation>
    <scope>NUCLEOTIDE SEQUENCE [LARGE SCALE GENOMIC DNA]</scope>
    <source>
        <strain evidence="5 6">DSM 19751</strain>
    </source>
</reference>
<dbReference type="PATRIC" id="fig|1265313.6.peg.1971"/>
<dbReference type="OrthoDB" id="9803968at2"/>
<dbReference type="EC" id="6.2.1.3" evidence="5"/>
<dbReference type="PROSITE" id="PS00455">
    <property type="entry name" value="AMP_BINDING"/>
    <property type="match status" value="1"/>
</dbReference>
<dbReference type="SUPFAM" id="SSF56801">
    <property type="entry name" value="Acetyl-CoA synthetase-like"/>
    <property type="match status" value="1"/>
</dbReference>
<dbReference type="EMBL" id="AUVB01000054">
    <property type="protein sequence ID" value="KGE03614.1"/>
    <property type="molecule type" value="Genomic_DNA"/>
</dbReference>
<organism evidence="5 6">
    <name type="scientific">Pseudohaliea rubra DSM 19751</name>
    <dbReference type="NCBI Taxonomy" id="1265313"/>
    <lineage>
        <taxon>Bacteria</taxon>
        <taxon>Pseudomonadati</taxon>
        <taxon>Pseudomonadota</taxon>
        <taxon>Gammaproteobacteria</taxon>
        <taxon>Cellvibrionales</taxon>
        <taxon>Halieaceae</taxon>
        <taxon>Pseudohaliea</taxon>
    </lineage>
</organism>
<proteinExistence type="inferred from homology"/>
<dbReference type="InterPro" id="IPR000873">
    <property type="entry name" value="AMP-dep_synth/lig_dom"/>
</dbReference>